<gene>
    <name evidence="1" type="ORF">MANES_06G046875v8</name>
</gene>
<organism evidence="1 2">
    <name type="scientific">Manihot esculenta</name>
    <name type="common">Cassava</name>
    <name type="synonym">Jatropha manihot</name>
    <dbReference type="NCBI Taxonomy" id="3983"/>
    <lineage>
        <taxon>Eukaryota</taxon>
        <taxon>Viridiplantae</taxon>
        <taxon>Streptophyta</taxon>
        <taxon>Embryophyta</taxon>
        <taxon>Tracheophyta</taxon>
        <taxon>Spermatophyta</taxon>
        <taxon>Magnoliopsida</taxon>
        <taxon>eudicotyledons</taxon>
        <taxon>Gunneridae</taxon>
        <taxon>Pentapetalae</taxon>
        <taxon>rosids</taxon>
        <taxon>fabids</taxon>
        <taxon>Malpighiales</taxon>
        <taxon>Euphorbiaceae</taxon>
        <taxon>Crotonoideae</taxon>
        <taxon>Manihoteae</taxon>
        <taxon>Manihot</taxon>
    </lineage>
</organism>
<keyword evidence="2" id="KW-1185">Reference proteome</keyword>
<proteinExistence type="predicted"/>
<protein>
    <submittedName>
        <fullName evidence="1">Uncharacterized protein</fullName>
    </submittedName>
</protein>
<evidence type="ECO:0000313" key="1">
    <source>
        <dbReference type="EMBL" id="KAG8652028.1"/>
    </source>
</evidence>
<evidence type="ECO:0000313" key="2">
    <source>
        <dbReference type="Proteomes" id="UP000091857"/>
    </source>
</evidence>
<dbReference type="Proteomes" id="UP000091857">
    <property type="component" value="Chromosome 6"/>
</dbReference>
<comment type="caution">
    <text evidence="1">The sequence shown here is derived from an EMBL/GenBank/DDBJ whole genome shotgun (WGS) entry which is preliminary data.</text>
</comment>
<reference evidence="2" key="1">
    <citation type="journal article" date="2016" name="Nat. Biotechnol.">
        <title>Sequencing wild and cultivated cassava and related species reveals extensive interspecific hybridization and genetic diversity.</title>
        <authorList>
            <person name="Bredeson J.V."/>
            <person name="Lyons J.B."/>
            <person name="Prochnik S.E."/>
            <person name="Wu G.A."/>
            <person name="Ha C.M."/>
            <person name="Edsinger-Gonzales E."/>
            <person name="Grimwood J."/>
            <person name="Schmutz J."/>
            <person name="Rabbi I.Y."/>
            <person name="Egesi C."/>
            <person name="Nauluvula P."/>
            <person name="Lebot V."/>
            <person name="Ndunguru J."/>
            <person name="Mkamilo G."/>
            <person name="Bart R.S."/>
            <person name="Setter T.L."/>
            <person name="Gleadow R.M."/>
            <person name="Kulakow P."/>
            <person name="Ferguson M.E."/>
            <person name="Rounsley S."/>
            <person name="Rokhsar D.S."/>
        </authorList>
    </citation>
    <scope>NUCLEOTIDE SEQUENCE [LARGE SCALE GENOMIC DNA]</scope>
    <source>
        <strain evidence="2">cv. AM560-2</strain>
    </source>
</reference>
<accession>A0ACB7HJP8</accession>
<dbReference type="EMBL" id="CM004392">
    <property type="protein sequence ID" value="KAG8652028.1"/>
    <property type="molecule type" value="Genomic_DNA"/>
</dbReference>
<name>A0ACB7HJP8_MANES</name>
<sequence length="150" mass="17363">MEKQRSILTLLPLLLKDLQLDYLHAIYETMRFIYRERNIQSIIFRKNKNKNKKKKKAIEKEYKRPGRRGFSGIFFSTDCCRGWCESMDNSSWSANLPSSCGSMAISWPSPWISVGDFGLEPVSQASGARESIVGERGMERWVFQKILEMG</sequence>